<proteinExistence type="predicted"/>
<dbReference type="EMBL" id="CAJVQB010168553">
    <property type="protein sequence ID" value="CAG8857235.1"/>
    <property type="molecule type" value="Genomic_DNA"/>
</dbReference>
<keyword evidence="2" id="KW-1185">Reference proteome</keyword>
<protein>
    <submittedName>
        <fullName evidence="1">44804_t:CDS:1</fullName>
    </submittedName>
</protein>
<feature type="non-terminal residue" evidence="1">
    <location>
        <position position="1"/>
    </location>
</feature>
<reference evidence="1 2" key="1">
    <citation type="submission" date="2021-06" db="EMBL/GenBank/DDBJ databases">
        <authorList>
            <person name="Kallberg Y."/>
            <person name="Tangrot J."/>
            <person name="Rosling A."/>
        </authorList>
    </citation>
    <scope>NUCLEOTIDE SEQUENCE [LARGE SCALE GENOMIC DNA]</scope>
    <source>
        <strain evidence="1 2">120-4 pot B 10/14</strain>
    </source>
</reference>
<evidence type="ECO:0000313" key="2">
    <source>
        <dbReference type="Proteomes" id="UP000789901"/>
    </source>
</evidence>
<gene>
    <name evidence="1" type="ORF">GMARGA_LOCUS46056</name>
</gene>
<comment type="caution">
    <text evidence="1">The sequence shown here is derived from an EMBL/GenBank/DDBJ whole genome shotgun (WGS) entry which is preliminary data.</text>
</comment>
<dbReference type="Proteomes" id="UP000789901">
    <property type="component" value="Unassembled WGS sequence"/>
</dbReference>
<accession>A0ABN7XS09</accession>
<name>A0ABN7XS09_GIGMA</name>
<evidence type="ECO:0000313" key="1">
    <source>
        <dbReference type="EMBL" id="CAG8857235.1"/>
    </source>
</evidence>
<organism evidence="1 2">
    <name type="scientific">Gigaspora margarita</name>
    <dbReference type="NCBI Taxonomy" id="4874"/>
    <lineage>
        <taxon>Eukaryota</taxon>
        <taxon>Fungi</taxon>
        <taxon>Fungi incertae sedis</taxon>
        <taxon>Mucoromycota</taxon>
        <taxon>Glomeromycotina</taxon>
        <taxon>Glomeromycetes</taxon>
        <taxon>Diversisporales</taxon>
        <taxon>Gigasporaceae</taxon>
        <taxon>Gigaspora</taxon>
    </lineage>
</organism>
<sequence length="51" mass="5762">ILINVMLVNNDFRDNFENARFGSEIKTVVANVCSCFDHLRVGASALKDFEK</sequence>